<keyword evidence="8" id="KW-0521">NADP</keyword>
<dbReference type="GO" id="GO:0017150">
    <property type="term" value="F:tRNA dihydrouridine synthase activity"/>
    <property type="evidence" value="ECO:0007669"/>
    <property type="project" value="InterPro"/>
</dbReference>
<dbReference type="SUPFAM" id="SSF51395">
    <property type="entry name" value="FMN-linked oxidoreductases"/>
    <property type="match status" value="1"/>
</dbReference>
<comment type="catalytic activity">
    <reaction evidence="17">
        <text>5,6-dihydrouridine(17) in tRNA + NADP(+) = uridine(17) in tRNA + NADPH + H(+)</text>
        <dbReference type="Rhea" id="RHEA:53368"/>
        <dbReference type="Rhea" id="RHEA-COMP:13541"/>
        <dbReference type="Rhea" id="RHEA-COMP:13542"/>
        <dbReference type="ChEBI" id="CHEBI:15378"/>
        <dbReference type="ChEBI" id="CHEBI:57783"/>
        <dbReference type="ChEBI" id="CHEBI:58349"/>
        <dbReference type="ChEBI" id="CHEBI:65315"/>
        <dbReference type="ChEBI" id="CHEBI:74443"/>
        <dbReference type="EC" id="1.3.1.88"/>
    </reaction>
    <physiologicalReaction direction="right-to-left" evidence="17">
        <dbReference type="Rhea" id="RHEA:53370"/>
    </physiologicalReaction>
</comment>
<dbReference type="PROSITE" id="PS51675">
    <property type="entry name" value="SAM_MT_TRM10"/>
    <property type="match status" value="1"/>
</dbReference>
<dbReference type="GO" id="GO:0032259">
    <property type="term" value="P:methylation"/>
    <property type="evidence" value="ECO:0007669"/>
    <property type="project" value="UniProtKB-KW"/>
</dbReference>
<sequence>MTNSSLQHPEKDSVDDAYKLFKQKLHSPKYVVAPMVDQSELAWRMLARRHGANLCFTPMFSANTFINDATYRKRVLEDLSCKEDRPLIVQFCANNAENFVNASKLVEIFCDGVDLNLGCPQHIARRGHFGAFLQEDWELIQNILQCARQKLSVVVSAKIRVFPEIGKTIQYAEMLQKAGCHFITVHGRTREQKGALTGKASWLHIKAVKNSLNIPVFANGNIQYKKDIDDCLQETGVDGVMTAEGHLNNPYIFEGKQPYVNDVVQEYLKLVKQFPCPLSYVRTHLFHLWAHALQVHKDMREKFGQASTLEDLNLCNEDLNLRCVADEKSGAFSTESTPHWICQPYIRPNRRPIQPPAKTNDDGEVEKDIGICESQKLSKNKARRLARYEKKIAVKKLKRKKEHDRKKQREKAQLQQTEIQTGRVLRKCEKKEIIVGRLKDAMNQDASTITVCIDLSWTAAMNEKEVNKLAGQLGRLYGSNRKAEKPARLYFSSFDHKGALWKECIRKHDGFENYLVHMISQPYHEKFCNTDIIYLTPDAEEALMEVCPGVVYILGGLVDETVVKKLTLDGASVHGFITRRLPVQEYMQRVEGRPNYSTVYSINQVFDILLTFYSTQCWRKALEAGVPPRKGYVFKNTESSC</sequence>
<evidence type="ECO:0000259" key="19">
    <source>
        <dbReference type="PROSITE" id="PS51675"/>
    </source>
</evidence>
<evidence type="ECO:0000256" key="13">
    <source>
        <dbReference type="ARBA" id="ARBA00047287"/>
    </source>
</evidence>
<comment type="catalytic activity">
    <reaction evidence="16">
        <text>5,6-dihydrouridine(16) in tRNA + NAD(+) = uridine(16) in tRNA + NADH + H(+)</text>
        <dbReference type="Rhea" id="RHEA:53380"/>
        <dbReference type="Rhea" id="RHEA-COMP:13543"/>
        <dbReference type="Rhea" id="RHEA-COMP:13544"/>
        <dbReference type="ChEBI" id="CHEBI:15378"/>
        <dbReference type="ChEBI" id="CHEBI:57540"/>
        <dbReference type="ChEBI" id="CHEBI:57945"/>
        <dbReference type="ChEBI" id="CHEBI:65315"/>
        <dbReference type="ChEBI" id="CHEBI:74443"/>
        <dbReference type="EC" id="1.3.1.88"/>
    </reaction>
    <physiologicalReaction direction="right-to-left" evidence="16">
        <dbReference type="Rhea" id="RHEA:53382"/>
    </physiologicalReaction>
</comment>
<dbReference type="GO" id="GO:0050660">
    <property type="term" value="F:flavin adenine dinucleotide binding"/>
    <property type="evidence" value="ECO:0007669"/>
    <property type="project" value="InterPro"/>
</dbReference>
<comment type="similarity">
    <text evidence="11">Belongs to the Dus family. Dus1 subfamily.</text>
</comment>
<keyword evidence="9" id="KW-0560">Oxidoreductase</keyword>
<dbReference type="PROSITE" id="PS01136">
    <property type="entry name" value="UPF0034"/>
    <property type="match status" value="1"/>
</dbReference>
<organism evidence="20">
    <name type="scientific">Phallusia mammillata</name>
    <dbReference type="NCBI Taxonomy" id="59560"/>
    <lineage>
        <taxon>Eukaryota</taxon>
        <taxon>Metazoa</taxon>
        <taxon>Chordata</taxon>
        <taxon>Tunicata</taxon>
        <taxon>Ascidiacea</taxon>
        <taxon>Phlebobranchia</taxon>
        <taxon>Ascidiidae</taxon>
        <taxon>Phallusia</taxon>
    </lineage>
</organism>
<evidence type="ECO:0000256" key="7">
    <source>
        <dbReference type="ARBA" id="ARBA00022694"/>
    </source>
</evidence>
<keyword evidence="7" id="KW-0819">tRNA processing</keyword>
<evidence type="ECO:0000256" key="5">
    <source>
        <dbReference type="ARBA" id="ARBA00022679"/>
    </source>
</evidence>
<evidence type="ECO:0000256" key="15">
    <source>
        <dbReference type="ARBA" id="ARBA00048434"/>
    </source>
</evidence>
<evidence type="ECO:0000256" key="12">
    <source>
        <dbReference type="ARBA" id="ARBA00045240"/>
    </source>
</evidence>
<evidence type="ECO:0000256" key="18">
    <source>
        <dbReference type="SAM" id="MobiDB-lite"/>
    </source>
</evidence>
<dbReference type="CDD" id="cd02801">
    <property type="entry name" value="DUS_like_FMN"/>
    <property type="match status" value="1"/>
</dbReference>
<evidence type="ECO:0000256" key="6">
    <source>
        <dbReference type="ARBA" id="ARBA00022691"/>
    </source>
</evidence>
<keyword evidence="5" id="KW-0808">Transferase</keyword>
<reference evidence="20" key="1">
    <citation type="submission" date="2020-04" db="EMBL/GenBank/DDBJ databases">
        <authorList>
            <person name="Neveu A P."/>
        </authorList>
    </citation>
    <scope>NUCLEOTIDE SEQUENCE</scope>
    <source>
        <tissue evidence="20">Whole embryo</tissue>
    </source>
</reference>
<dbReference type="Gene3D" id="3.20.20.70">
    <property type="entry name" value="Aldolase class I"/>
    <property type="match status" value="1"/>
</dbReference>
<protein>
    <submittedName>
        <fullName evidence="20">tRNA-dihydrouridine(16/17) synthase [NAD(P)(+)]-like</fullName>
    </submittedName>
</protein>
<dbReference type="InterPro" id="IPR047911">
    <property type="entry name" value="Trm10_B_MTase_dom"/>
</dbReference>
<dbReference type="GO" id="GO:0052905">
    <property type="term" value="F:tRNA (guanosine(9)-N1)-methyltransferase activity"/>
    <property type="evidence" value="ECO:0007669"/>
    <property type="project" value="UniProtKB-EC"/>
</dbReference>
<keyword evidence="10" id="KW-0520">NAD</keyword>
<evidence type="ECO:0000256" key="2">
    <source>
        <dbReference type="ARBA" id="ARBA00022603"/>
    </source>
</evidence>
<keyword evidence="6" id="KW-0949">S-adenosyl-L-methionine</keyword>
<feature type="domain" description="SAM-dependent MTase TRM10-type" evidence="19">
    <location>
        <begin position="434"/>
        <end position="633"/>
    </location>
</feature>
<evidence type="ECO:0000256" key="1">
    <source>
        <dbReference type="ARBA" id="ARBA00001917"/>
    </source>
</evidence>
<comment type="catalytic activity">
    <reaction evidence="14">
        <text>5,6-dihydrouridine(16) in tRNA + NADP(+) = uridine(16) in tRNA + NADPH + H(+)</text>
        <dbReference type="Rhea" id="RHEA:53376"/>
        <dbReference type="Rhea" id="RHEA-COMP:13543"/>
        <dbReference type="Rhea" id="RHEA-COMP:13544"/>
        <dbReference type="ChEBI" id="CHEBI:15378"/>
        <dbReference type="ChEBI" id="CHEBI:57783"/>
        <dbReference type="ChEBI" id="CHEBI:58349"/>
        <dbReference type="ChEBI" id="CHEBI:65315"/>
        <dbReference type="ChEBI" id="CHEBI:74443"/>
        <dbReference type="EC" id="1.3.1.88"/>
    </reaction>
    <physiologicalReaction direction="right-to-left" evidence="14">
        <dbReference type="Rhea" id="RHEA:53378"/>
    </physiologicalReaction>
</comment>
<dbReference type="Pfam" id="PF01207">
    <property type="entry name" value="Dus"/>
    <property type="match status" value="1"/>
</dbReference>
<dbReference type="InterPro" id="IPR038459">
    <property type="entry name" value="MT_TRM10-typ_sf"/>
</dbReference>
<evidence type="ECO:0000256" key="9">
    <source>
        <dbReference type="ARBA" id="ARBA00023002"/>
    </source>
</evidence>
<evidence type="ECO:0000256" key="17">
    <source>
        <dbReference type="ARBA" id="ARBA00049467"/>
    </source>
</evidence>
<dbReference type="PANTHER" id="PTHR11082:SF5">
    <property type="entry name" value="TRNA-DIHYDROURIDINE(16_17) SYNTHASE [NAD(P)(+)]-LIKE"/>
    <property type="match status" value="1"/>
</dbReference>
<dbReference type="AlphaFoldDB" id="A0A6F9DAQ5"/>
<dbReference type="InterPro" id="IPR013785">
    <property type="entry name" value="Aldolase_TIM"/>
</dbReference>
<comment type="cofactor">
    <cofactor evidence="1">
        <name>FMN</name>
        <dbReference type="ChEBI" id="CHEBI:58210"/>
    </cofactor>
</comment>
<evidence type="ECO:0000256" key="11">
    <source>
        <dbReference type="ARBA" id="ARBA00038313"/>
    </source>
</evidence>
<keyword evidence="4" id="KW-0288">FMN</keyword>
<evidence type="ECO:0000313" key="20">
    <source>
        <dbReference type="EMBL" id="CAB3240110.1"/>
    </source>
</evidence>
<proteinExistence type="evidence at transcript level"/>
<dbReference type="Gene3D" id="3.40.1280.30">
    <property type="match status" value="1"/>
</dbReference>
<feature type="region of interest" description="Disordered" evidence="18">
    <location>
        <begin position="396"/>
        <end position="415"/>
    </location>
</feature>
<evidence type="ECO:0000256" key="4">
    <source>
        <dbReference type="ARBA" id="ARBA00022643"/>
    </source>
</evidence>
<keyword evidence="2" id="KW-0489">Methyltransferase</keyword>
<gene>
    <name evidence="20" type="primary">Dus1l-001</name>
</gene>
<evidence type="ECO:0000256" key="14">
    <source>
        <dbReference type="ARBA" id="ARBA00047652"/>
    </source>
</evidence>
<comment type="catalytic activity">
    <reaction evidence="13">
        <text>5,6-dihydrouridine(17) in tRNA + NAD(+) = uridine(17) in tRNA + NADH + H(+)</text>
        <dbReference type="Rhea" id="RHEA:53372"/>
        <dbReference type="Rhea" id="RHEA-COMP:13541"/>
        <dbReference type="Rhea" id="RHEA-COMP:13542"/>
        <dbReference type="ChEBI" id="CHEBI:15378"/>
        <dbReference type="ChEBI" id="CHEBI:57540"/>
        <dbReference type="ChEBI" id="CHEBI:57945"/>
        <dbReference type="ChEBI" id="CHEBI:65315"/>
        <dbReference type="ChEBI" id="CHEBI:74443"/>
        <dbReference type="EC" id="1.3.1.88"/>
    </reaction>
    <physiologicalReaction direction="right-to-left" evidence="13">
        <dbReference type="Rhea" id="RHEA:53374"/>
    </physiologicalReaction>
</comment>
<dbReference type="InterPro" id="IPR035587">
    <property type="entry name" value="DUS-like_FMN-bd"/>
</dbReference>
<comment type="function">
    <text evidence="12">S-adenosyl-L-methionine-dependent guanine N(1)-methyltransferase that catalyzes the formation of N(1)-methylguanine at position 9 (m1G9) in tRNAs. Probably not able to catalyze formation of N(1)-methyladenine at position 9 (m1A9) in tRNAs.</text>
</comment>
<keyword evidence="3" id="KW-0285">Flavoprotein</keyword>
<dbReference type="PANTHER" id="PTHR11082">
    <property type="entry name" value="TRNA-DIHYDROURIDINE SYNTHASE"/>
    <property type="match status" value="1"/>
</dbReference>
<evidence type="ECO:0000256" key="16">
    <source>
        <dbReference type="ARBA" id="ARBA00048934"/>
    </source>
</evidence>
<dbReference type="InterPro" id="IPR018517">
    <property type="entry name" value="tRNA_hU_synthase_CS"/>
</dbReference>
<accession>A0A6F9DAQ5</accession>
<dbReference type="InterPro" id="IPR028564">
    <property type="entry name" value="MT_TRM10-typ"/>
</dbReference>
<dbReference type="EMBL" id="LR784672">
    <property type="protein sequence ID" value="CAB3240110.1"/>
    <property type="molecule type" value="mRNA"/>
</dbReference>
<evidence type="ECO:0000256" key="8">
    <source>
        <dbReference type="ARBA" id="ARBA00022857"/>
    </source>
</evidence>
<evidence type="ECO:0000256" key="10">
    <source>
        <dbReference type="ARBA" id="ARBA00023027"/>
    </source>
</evidence>
<name>A0A6F9DAQ5_9ASCI</name>
<dbReference type="CDD" id="cd18100">
    <property type="entry name" value="Trm10euk_B"/>
    <property type="match status" value="1"/>
</dbReference>
<comment type="catalytic activity">
    <reaction evidence="15">
        <text>guanosine(9) in tRNA + S-adenosyl-L-methionine = N(1)-methylguanosine(9) in tRNA + S-adenosyl-L-homocysteine + H(+)</text>
        <dbReference type="Rhea" id="RHEA:43156"/>
        <dbReference type="Rhea" id="RHEA-COMP:10367"/>
        <dbReference type="Rhea" id="RHEA-COMP:10368"/>
        <dbReference type="ChEBI" id="CHEBI:15378"/>
        <dbReference type="ChEBI" id="CHEBI:57856"/>
        <dbReference type="ChEBI" id="CHEBI:59789"/>
        <dbReference type="ChEBI" id="CHEBI:73542"/>
        <dbReference type="ChEBI" id="CHEBI:74269"/>
        <dbReference type="EC" id="2.1.1.221"/>
    </reaction>
</comment>
<evidence type="ECO:0000256" key="3">
    <source>
        <dbReference type="ARBA" id="ARBA00022630"/>
    </source>
</evidence>